<keyword evidence="3" id="KW-0732">Signal</keyword>
<organism evidence="4 5">
    <name type="scientific">Amylocarpus encephaloides</name>
    <dbReference type="NCBI Taxonomy" id="45428"/>
    <lineage>
        <taxon>Eukaryota</taxon>
        <taxon>Fungi</taxon>
        <taxon>Dikarya</taxon>
        <taxon>Ascomycota</taxon>
        <taxon>Pezizomycotina</taxon>
        <taxon>Leotiomycetes</taxon>
        <taxon>Helotiales</taxon>
        <taxon>Helotiales incertae sedis</taxon>
        <taxon>Amylocarpus</taxon>
    </lineage>
</organism>
<keyword evidence="5" id="KW-1185">Reference proteome</keyword>
<evidence type="ECO:0000256" key="3">
    <source>
        <dbReference type="SAM" id="SignalP"/>
    </source>
</evidence>
<dbReference type="AlphaFoldDB" id="A0A9P8C2N0"/>
<name>A0A9P8C2N0_9HELO</name>
<keyword evidence="2" id="KW-1133">Transmembrane helix</keyword>
<reference evidence="4" key="1">
    <citation type="journal article" date="2021" name="IMA Fungus">
        <title>Genomic characterization of three marine fungi, including Emericellopsis atlantica sp. nov. with signatures of a generalist lifestyle and marine biomass degradation.</title>
        <authorList>
            <person name="Hagestad O.C."/>
            <person name="Hou L."/>
            <person name="Andersen J.H."/>
            <person name="Hansen E.H."/>
            <person name="Altermark B."/>
            <person name="Li C."/>
            <person name="Kuhnert E."/>
            <person name="Cox R.J."/>
            <person name="Crous P.W."/>
            <person name="Spatafora J.W."/>
            <person name="Lail K."/>
            <person name="Amirebrahimi M."/>
            <person name="Lipzen A."/>
            <person name="Pangilinan J."/>
            <person name="Andreopoulos W."/>
            <person name="Hayes R.D."/>
            <person name="Ng V."/>
            <person name="Grigoriev I.V."/>
            <person name="Jackson S.A."/>
            <person name="Sutton T.D.S."/>
            <person name="Dobson A.D.W."/>
            <person name="Rama T."/>
        </authorList>
    </citation>
    <scope>NUCLEOTIDE SEQUENCE</scope>
    <source>
        <strain evidence="4">TRa018bII</strain>
    </source>
</reference>
<feature type="chain" id="PRO_5040362664" evidence="3">
    <location>
        <begin position="18"/>
        <end position="88"/>
    </location>
</feature>
<gene>
    <name evidence="4" type="ORF">BJ875DRAFT_487186</name>
</gene>
<protein>
    <submittedName>
        <fullName evidence="4">Uncharacterized protein</fullName>
    </submittedName>
</protein>
<feature type="compositionally biased region" description="Gly residues" evidence="1">
    <location>
        <begin position="45"/>
        <end position="56"/>
    </location>
</feature>
<keyword evidence="2" id="KW-0812">Transmembrane</keyword>
<evidence type="ECO:0000313" key="5">
    <source>
        <dbReference type="Proteomes" id="UP000824998"/>
    </source>
</evidence>
<evidence type="ECO:0000256" key="1">
    <source>
        <dbReference type="SAM" id="MobiDB-lite"/>
    </source>
</evidence>
<keyword evidence="2" id="KW-0472">Membrane</keyword>
<evidence type="ECO:0000313" key="4">
    <source>
        <dbReference type="EMBL" id="KAG9231252.1"/>
    </source>
</evidence>
<evidence type="ECO:0000256" key="2">
    <source>
        <dbReference type="SAM" id="Phobius"/>
    </source>
</evidence>
<comment type="caution">
    <text evidence="4">The sequence shown here is derived from an EMBL/GenBank/DDBJ whole genome shotgun (WGS) entry which is preliminary data.</text>
</comment>
<feature type="transmembrane region" description="Helical" evidence="2">
    <location>
        <begin position="66"/>
        <end position="87"/>
    </location>
</feature>
<accession>A0A9P8C2N0</accession>
<feature type="signal peptide" evidence="3">
    <location>
        <begin position="1"/>
        <end position="17"/>
    </location>
</feature>
<feature type="region of interest" description="Disordered" evidence="1">
    <location>
        <begin position="19"/>
        <end position="65"/>
    </location>
</feature>
<proteinExistence type="predicted"/>
<sequence length="88" mass="7735">MKFSIIALFVAVAAVSAQSGTGGGAAPTGNGTVLSTKPGPSATNGAGGSSGTGAGGAQSTSSGSGAAPTLLAGVGGVVGLVGGMMALL</sequence>
<dbReference type="EMBL" id="MU251615">
    <property type="protein sequence ID" value="KAG9231252.1"/>
    <property type="molecule type" value="Genomic_DNA"/>
</dbReference>
<feature type="compositionally biased region" description="Low complexity" evidence="1">
    <location>
        <begin position="27"/>
        <end position="44"/>
    </location>
</feature>
<dbReference type="Proteomes" id="UP000824998">
    <property type="component" value="Unassembled WGS sequence"/>
</dbReference>